<gene>
    <name evidence="10" type="ORF">pEaSNUABM57_00008</name>
</gene>
<evidence type="ECO:0000259" key="9">
    <source>
        <dbReference type="Pfam" id="PF03906"/>
    </source>
</evidence>
<dbReference type="GO" id="GO:0046718">
    <property type="term" value="P:symbiont entry into host cell"/>
    <property type="evidence" value="ECO:0007669"/>
    <property type="project" value="UniProtKB-KW"/>
</dbReference>
<dbReference type="Gene3D" id="6.20.70.20">
    <property type="match status" value="1"/>
</dbReference>
<dbReference type="Pfam" id="PF03906">
    <property type="entry name" value="Phage_T7_tail"/>
    <property type="match status" value="1"/>
</dbReference>
<feature type="domain" description="Bacteriophage T7 tail fibre protein-like N-terminal" evidence="9">
    <location>
        <begin position="1"/>
        <end position="130"/>
    </location>
</feature>
<dbReference type="GO" id="GO:0098671">
    <property type="term" value="P:adhesion receptor-mediated virion attachment to host cell"/>
    <property type="evidence" value="ECO:0007669"/>
    <property type="project" value="UniProtKB-KW"/>
</dbReference>
<keyword evidence="3" id="KW-1227">Viral tail protein</keyword>
<name>A0A9E8YYV9_9CAUD</name>
<feature type="compositionally biased region" description="Polar residues" evidence="8">
    <location>
        <begin position="171"/>
        <end position="180"/>
    </location>
</feature>
<feature type="region of interest" description="Disordered" evidence="8">
    <location>
        <begin position="171"/>
        <end position="275"/>
    </location>
</feature>
<evidence type="ECO:0000256" key="6">
    <source>
        <dbReference type="ARBA" id="ARBA00023165"/>
    </source>
</evidence>
<protein>
    <submittedName>
        <fullName evidence="10">Tail fiber protein</fullName>
    </submittedName>
</protein>
<evidence type="ECO:0000256" key="5">
    <source>
        <dbReference type="ARBA" id="ARBA00022844"/>
    </source>
</evidence>
<accession>A0A9E8YYV9</accession>
<organism evidence="10 11">
    <name type="scientific">Erwinia phage pEa_SNUABM_57</name>
    <dbReference type="NCBI Taxonomy" id="2996118"/>
    <lineage>
        <taxon>Viruses</taxon>
        <taxon>Duplodnaviria</taxon>
        <taxon>Heunggongvirae</taxon>
        <taxon>Uroviricota</taxon>
        <taxon>Caudoviricetes</taxon>
        <taxon>Autographivirales</taxon>
        <taxon>Autotranscriptaviridae</taxon>
        <taxon>Studiervirinae</taxon>
        <taxon>Berlinvirus</taxon>
        <taxon>Berlinvirus pEaSNUABM57</taxon>
    </lineage>
</organism>
<evidence type="ECO:0000313" key="10">
    <source>
        <dbReference type="EMBL" id="WAK44890.1"/>
    </source>
</evidence>
<proteinExistence type="predicted"/>
<evidence type="ECO:0000256" key="2">
    <source>
        <dbReference type="ARBA" id="ARBA00022581"/>
    </source>
</evidence>
<sequence length="545" mass="60466">MALRIRTVMTYPLDGSTEFIIPFEYLARKFVTVTLVGQDRKELVLNQDFRFVEKTKIQTSRTWTANDGYSLIEIRRYTSATERLVDFADGSILRAYDLNISQVQTLHVAEEARDLTADTIGVNNDGHLDARGRRIVNVADAVDEYDAVNLHTIKLWNDGAYQSYIKAQQEATRSTQQADRSTGEADRAKREADRAAASQSAATSSEANSKRSENNAKNSENASAGSASAARTSETNAKTSETDAKAHADRSNTEANRSKAEADRAKKEADKLGNMNELSGTIEKVEGDNVRWKGSHWWRGGVNATNLYIQNPEDTVAMSLNFNGDMLVFNRKGFTNMNWNQTQHYNFATRGYTAVRDGNLDVLGGNTAMSLVPSTGGDPADGNWVARMVGRWYSSTMDFGMVRGGGTDTNRIQLTLANPGQTNRDWNFHSDGVLRAPGAIVTAGNGTLHVDGNIQGTLWGGYLSNWLNNELNARTNEINNRVHDMRRGNTQEHASHGARDWESPWGYITGYRNGTGDGNIKFTTWICRLPQMYKNSTGWVDIGNW</sequence>
<keyword evidence="7" id="KW-1160">Virus entry into host cell</keyword>
<keyword evidence="5" id="KW-0946">Virion</keyword>
<dbReference type="EMBL" id="OP764599">
    <property type="protein sequence ID" value="WAK44890.1"/>
    <property type="molecule type" value="Genomic_DNA"/>
</dbReference>
<feature type="compositionally biased region" description="Low complexity" evidence="8">
    <location>
        <begin position="195"/>
        <end position="207"/>
    </location>
</feature>
<evidence type="ECO:0000256" key="3">
    <source>
        <dbReference type="ARBA" id="ARBA00022732"/>
    </source>
</evidence>
<comment type="subcellular location">
    <subcellularLocation>
        <location evidence="1">Virion</location>
    </subcellularLocation>
</comment>
<reference evidence="10" key="1">
    <citation type="submission" date="2022-11" db="EMBL/GenBank/DDBJ databases">
        <title>Complete genome sequence of Erwinia phage pEa_SNUABM_57.</title>
        <authorList>
            <person name="Kim S.G."/>
            <person name="Jo S.J."/>
            <person name="Lee S.B."/>
            <person name="Kwon J."/>
            <person name="Park S.C."/>
        </authorList>
    </citation>
    <scope>NUCLEOTIDE SEQUENCE</scope>
</reference>
<evidence type="ECO:0000256" key="1">
    <source>
        <dbReference type="ARBA" id="ARBA00004328"/>
    </source>
</evidence>
<evidence type="ECO:0000313" key="11">
    <source>
        <dbReference type="Proteomes" id="UP001163956"/>
    </source>
</evidence>
<evidence type="ECO:0000256" key="7">
    <source>
        <dbReference type="ARBA" id="ARBA00023296"/>
    </source>
</evidence>
<feature type="compositionally biased region" description="Basic and acidic residues" evidence="8">
    <location>
        <begin position="240"/>
        <end position="271"/>
    </location>
</feature>
<keyword evidence="2" id="KW-0945">Host-virus interaction</keyword>
<dbReference type="InterPro" id="IPR005604">
    <property type="entry name" value="Phage_T7_tail_fibre-like_N"/>
</dbReference>
<feature type="compositionally biased region" description="Basic and acidic residues" evidence="8">
    <location>
        <begin position="181"/>
        <end position="194"/>
    </location>
</feature>
<keyword evidence="11" id="KW-1185">Reference proteome</keyword>
<evidence type="ECO:0000256" key="4">
    <source>
        <dbReference type="ARBA" id="ARBA00022804"/>
    </source>
</evidence>
<evidence type="ECO:0000256" key="8">
    <source>
        <dbReference type="SAM" id="MobiDB-lite"/>
    </source>
</evidence>
<dbReference type="Proteomes" id="UP001163956">
    <property type="component" value="Segment"/>
</dbReference>
<keyword evidence="6" id="KW-1233">Viral attachment to host adhesion receptor</keyword>
<dbReference type="GO" id="GO:0098015">
    <property type="term" value="C:virus tail"/>
    <property type="evidence" value="ECO:0007669"/>
    <property type="project" value="UniProtKB-KW"/>
</dbReference>
<keyword evidence="4" id="KW-1161">Viral attachment to host cell</keyword>
<feature type="compositionally biased region" description="Low complexity" evidence="8">
    <location>
        <begin position="215"/>
        <end position="235"/>
    </location>
</feature>